<comment type="caution">
    <text evidence="1">The sequence shown here is derived from an EMBL/GenBank/DDBJ whole genome shotgun (WGS) entry which is preliminary data.</text>
</comment>
<proteinExistence type="predicted"/>
<dbReference type="EMBL" id="MFLF01000020">
    <property type="protein sequence ID" value="OGG59054.1"/>
    <property type="molecule type" value="Genomic_DNA"/>
</dbReference>
<dbReference type="Gene3D" id="3.30.70.60">
    <property type="match status" value="1"/>
</dbReference>
<gene>
    <name evidence="1" type="ORF">A3C89_01440</name>
</gene>
<dbReference type="AlphaFoldDB" id="A0A1F6DC98"/>
<evidence type="ECO:0000313" key="1">
    <source>
        <dbReference type="EMBL" id="OGG59054.1"/>
    </source>
</evidence>
<reference evidence="1 2" key="1">
    <citation type="journal article" date="2016" name="Nat. Commun.">
        <title>Thousands of microbial genomes shed light on interconnected biogeochemical processes in an aquifer system.</title>
        <authorList>
            <person name="Anantharaman K."/>
            <person name="Brown C.T."/>
            <person name="Hug L.A."/>
            <person name="Sharon I."/>
            <person name="Castelle C.J."/>
            <person name="Probst A.J."/>
            <person name="Thomas B.C."/>
            <person name="Singh A."/>
            <person name="Wilkins M.J."/>
            <person name="Karaoz U."/>
            <person name="Brodie E.L."/>
            <person name="Williams K.H."/>
            <person name="Hubbard S.S."/>
            <person name="Banfield J.F."/>
        </authorList>
    </citation>
    <scope>NUCLEOTIDE SEQUENCE [LARGE SCALE GENOMIC DNA]</scope>
</reference>
<evidence type="ECO:0000313" key="2">
    <source>
        <dbReference type="Proteomes" id="UP000178794"/>
    </source>
</evidence>
<sequence length="184" mass="20309">MFGNYRTLTYVALVVILGFFVVRPQWSLVQDLRAGVDEYAAVLANISSYNEQITSLLRRRDALSVTETNRLQQFIGAEGVQAAQIVYNLEQAVYAHGLSLVAVHPFEVQRGAGIVGAGAISAADFVTQEVELTVSGTYDAFKGFIREIESTLEPYTITYMKFNNENASDILSFTIRVRVSALSL</sequence>
<organism evidence="1 2">
    <name type="scientific">Candidatus Kaiserbacteria bacterium RIFCSPHIGHO2_02_FULL_50_50</name>
    <dbReference type="NCBI Taxonomy" id="1798492"/>
    <lineage>
        <taxon>Bacteria</taxon>
        <taxon>Candidatus Kaiseribacteriota</taxon>
    </lineage>
</organism>
<dbReference type="Proteomes" id="UP000178794">
    <property type="component" value="Unassembled WGS sequence"/>
</dbReference>
<accession>A0A1F6DC98</accession>
<dbReference type="InterPro" id="IPR014717">
    <property type="entry name" value="Transl_elong_EF1B/ribsomal_bS6"/>
</dbReference>
<protein>
    <submittedName>
        <fullName evidence="1">Uncharacterized protein</fullName>
    </submittedName>
</protein>
<name>A0A1F6DC98_9BACT</name>
<dbReference type="STRING" id="1798492.A3C89_01440"/>